<dbReference type="EMBL" id="GL737644">
    <property type="protein sequence ID" value="EFX59883.1"/>
    <property type="molecule type" value="Genomic_DNA"/>
</dbReference>
<dbReference type="InParanoid" id="E9I7Z7"/>
<gene>
    <name evidence="1" type="ORF">DAPPUDRAFT_280597</name>
</gene>
<dbReference type="KEGG" id="dpx:DAPPUDRAFT_280597"/>
<dbReference type="HOGENOM" id="CLU_938671_0_0_1"/>
<feature type="non-terminal residue" evidence="1">
    <location>
        <position position="1"/>
    </location>
</feature>
<accession>E9I7Z7</accession>
<name>E9I7Z7_DAPPU</name>
<evidence type="ECO:0000313" key="2">
    <source>
        <dbReference type="Proteomes" id="UP000000305"/>
    </source>
</evidence>
<keyword evidence="2" id="KW-1185">Reference proteome</keyword>
<protein>
    <submittedName>
        <fullName evidence="1">Uncharacterized protein</fullName>
    </submittedName>
</protein>
<reference evidence="1 2" key="1">
    <citation type="journal article" date="2011" name="Science">
        <title>The ecoresponsive genome of Daphnia pulex.</title>
        <authorList>
            <person name="Colbourne J.K."/>
            <person name="Pfrender M.E."/>
            <person name="Gilbert D."/>
            <person name="Thomas W.K."/>
            <person name="Tucker A."/>
            <person name="Oakley T.H."/>
            <person name="Tokishita S."/>
            <person name="Aerts A."/>
            <person name="Arnold G.J."/>
            <person name="Basu M.K."/>
            <person name="Bauer D.J."/>
            <person name="Caceres C.E."/>
            <person name="Carmel L."/>
            <person name="Casola C."/>
            <person name="Choi J.H."/>
            <person name="Detter J.C."/>
            <person name="Dong Q."/>
            <person name="Dusheyko S."/>
            <person name="Eads B.D."/>
            <person name="Frohlich T."/>
            <person name="Geiler-Samerotte K.A."/>
            <person name="Gerlach D."/>
            <person name="Hatcher P."/>
            <person name="Jogdeo S."/>
            <person name="Krijgsveld J."/>
            <person name="Kriventseva E.V."/>
            <person name="Kultz D."/>
            <person name="Laforsch C."/>
            <person name="Lindquist E."/>
            <person name="Lopez J."/>
            <person name="Manak J.R."/>
            <person name="Muller J."/>
            <person name="Pangilinan J."/>
            <person name="Patwardhan R.P."/>
            <person name="Pitluck S."/>
            <person name="Pritham E.J."/>
            <person name="Rechtsteiner A."/>
            <person name="Rho M."/>
            <person name="Rogozin I.B."/>
            <person name="Sakarya O."/>
            <person name="Salamov A."/>
            <person name="Schaack S."/>
            <person name="Shapiro H."/>
            <person name="Shiga Y."/>
            <person name="Skalitzky C."/>
            <person name="Smith Z."/>
            <person name="Souvorov A."/>
            <person name="Sung W."/>
            <person name="Tang Z."/>
            <person name="Tsuchiya D."/>
            <person name="Tu H."/>
            <person name="Vos H."/>
            <person name="Wang M."/>
            <person name="Wolf Y.I."/>
            <person name="Yamagata H."/>
            <person name="Yamada T."/>
            <person name="Ye Y."/>
            <person name="Shaw J.R."/>
            <person name="Andrews J."/>
            <person name="Crease T.J."/>
            <person name="Tang H."/>
            <person name="Lucas S.M."/>
            <person name="Robertson H.M."/>
            <person name="Bork P."/>
            <person name="Koonin E.V."/>
            <person name="Zdobnov E.M."/>
            <person name="Grigoriev I.V."/>
            <person name="Lynch M."/>
            <person name="Boore J.L."/>
        </authorList>
    </citation>
    <scope>NUCLEOTIDE SEQUENCE [LARGE SCALE GENOMIC DNA]</scope>
</reference>
<evidence type="ECO:0000313" key="1">
    <source>
        <dbReference type="EMBL" id="EFX59883.1"/>
    </source>
</evidence>
<sequence length="297" mass="32163">LRGEHPSQHFDLRPGLSAQHRLIRTNPDFPRRRKQLGLLQALSDQSQTLPPLRRDVMRMIAAAFLLIPLSITSANAQTEPSVKIVSPDPLECPAISSDKKIYARCKLGTLELHLPSGYRLSELSLLASFDTELKALGDLAGAVLRIKTRKKTYSASSFVKIEDLSREPLPVMALEVQLDLPEISACDDAIDLSLALQASYSVNFAAEKIPPLKRYPMRLASALLATQAFALASSVALAEKEQGVVSFTASPACGAVETRAEAVPENDDPSQGIMGEACRANFSEFNASTSGAYVEKS</sequence>
<dbReference type="AlphaFoldDB" id="E9I7Z7"/>
<proteinExistence type="predicted"/>
<feature type="non-terminal residue" evidence="1">
    <location>
        <position position="297"/>
    </location>
</feature>
<dbReference type="Proteomes" id="UP000000305">
    <property type="component" value="Unassembled WGS sequence"/>
</dbReference>
<organism evidence="1 2">
    <name type="scientific">Daphnia pulex</name>
    <name type="common">Water flea</name>
    <dbReference type="NCBI Taxonomy" id="6669"/>
    <lineage>
        <taxon>Eukaryota</taxon>
        <taxon>Metazoa</taxon>
        <taxon>Ecdysozoa</taxon>
        <taxon>Arthropoda</taxon>
        <taxon>Crustacea</taxon>
        <taxon>Branchiopoda</taxon>
        <taxon>Diplostraca</taxon>
        <taxon>Cladocera</taxon>
        <taxon>Anomopoda</taxon>
        <taxon>Daphniidae</taxon>
        <taxon>Daphnia</taxon>
    </lineage>
</organism>